<feature type="transmembrane region" description="Helical" evidence="1">
    <location>
        <begin position="118"/>
        <end position="139"/>
    </location>
</feature>
<organism evidence="3 4">
    <name type="scientific">Microbacterium testaceum</name>
    <name type="common">Aureobacterium testaceum</name>
    <name type="synonym">Brevibacterium testaceum</name>
    <dbReference type="NCBI Taxonomy" id="2033"/>
    <lineage>
        <taxon>Bacteria</taxon>
        <taxon>Bacillati</taxon>
        <taxon>Actinomycetota</taxon>
        <taxon>Actinomycetes</taxon>
        <taxon>Micrococcales</taxon>
        <taxon>Microbacteriaceae</taxon>
        <taxon>Microbacterium</taxon>
    </lineage>
</organism>
<feature type="transmembrane region" description="Helical" evidence="1">
    <location>
        <begin position="37"/>
        <end position="56"/>
    </location>
</feature>
<dbReference type="SMART" id="SM00267">
    <property type="entry name" value="GGDEF"/>
    <property type="match status" value="1"/>
</dbReference>
<keyword evidence="1" id="KW-0812">Transmembrane</keyword>
<name>A0A147EZX8_MICTE</name>
<evidence type="ECO:0000313" key="3">
    <source>
        <dbReference type="EMBL" id="KTR96011.1"/>
    </source>
</evidence>
<keyword evidence="1" id="KW-1133">Transmembrane helix</keyword>
<dbReference type="RefSeq" id="WP_058622795.1">
    <property type="nucleotide sequence ID" value="NZ_LDRT01000020.1"/>
</dbReference>
<dbReference type="InterPro" id="IPR000160">
    <property type="entry name" value="GGDEF_dom"/>
</dbReference>
<evidence type="ECO:0000259" key="2">
    <source>
        <dbReference type="PROSITE" id="PS50887"/>
    </source>
</evidence>
<dbReference type="InterPro" id="IPR043128">
    <property type="entry name" value="Rev_trsase/Diguanyl_cyclase"/>
</dbReference>
<proteinExistence type="predicted"/>
<dbReference type="EMBL" id="LDRT01000020">
    <property type="protein sequence ID" value="KTR96011.1"/>
    <property type="molecule type" value="Genomic_DNA"/>
</dbReference>
<dbReference type="OrthoDB" id="5115878at2"/>
<feature type="transmembrane region" description="Helical" evidence="1">
    <location>
        <begin position="191"/>
        <end position="210"/>
    </location>
</feature>
<dbReference type="PROSITE" id="PS50887">
    <property type="entry name" value="GGDEF"/>
    <property type="match status" value="1"/>
</dbReference>
<evidence type="ECO:0000256" key="1">
    <source>
        <dbReference type="SAM" id="Phobius"/>
    </source>
</evidence>
<dbReference type="Gene3D" id="3.30.70.270">
    <property type="match status" value="1"/>
</dbReference>
<protein>
    <recommendedName>
        <fullName evidence="2">GGDEF domain-containing protein</fullName>
    </recommendedName>
</protein>
<dbReference type="Pfam" id="PF00990">
    <property type="entry name" value="GGDEF"/>
    <property type="match status" value="1"/>
</dbReference>
<reference evidence="3 4" key="1">
    <citation type="journal article" date="2016" name="Front. Microbiol.">
        <title>Genomic Resource of Rice Seed Associated Bacteria.</title>
        <authorList>
            <person name="Midha S."/>
            <person name="Bansal K."/>
            <person name="Sharma S."/>
            <person name="Kumar N."/>
            <person name="Patil P.P."/>
            <person name="Chaudhry V."/>
            <person name="Patil P.B."/>
        </authorList>
    </citation>
    <scope>NUCLEOTIDE SEQUENCE [LARGE SCALE GENOMIC DNA]</scope>
    <source>
        <strain evidence="3 4">NS220</strain>
    </source>
</reference>
<feature type="domain" description="GGDEF" evidence="2">
    <location>
        <begin position="255"/>
        <end position="385"/>
    </location>
</feature>
<accession>A0A147EZX8</accession>
<dbReference type="InterPro" id="IPR029787">
    <property type="entry name" value="Nucleotide_cyclase"/>
</dbReference>
<dbReference type="Proteomes" id="UP000075025">
    <property type="component" value="Unassembled WGS sequence"/>
</dbReference>
<gene>
    <name evidence="3" type="ORF">NS220_03945</name>
</gene>
<sequence>MTLDSVSLQVAALLVILVSTTMYVLDTLMLKDGIASRYWSGAYLSGCLSALCYLIALVLPDAFVATAIGNGFFVGATGFIWLGCAAFNRRAMRVPVIVWCAAVLAVIVAALAEGPNGGPWAGAVPFFLGNALFGTLGSIETRRGVVRGRWSAAGLTVILAIGAVWFSARAVVFVALGTESELFHAAFDTRLASMLTIVLVVAAVVVTSTLRSGDSASRVNLAAQNLTVDGDGILFRDSFRGALSILLPRAKSAGEDPCVICLRIDDLRRVSMAFGPEQADAILRAFREAVRRHAPTMALVGQTDTTGVTVAFVTTSVTDVRRVARSLRDRVVADVAALGTSVAPVVGAGVALASQVGFEAEELIRSADSAAAEAVLTGELPFGIA</sequence>
<evidence type="ECO:0000313" key="4">
    <source>
        <dbReference type="Proteomes" id="UP000075025"/>
    </source>
</evidence>
<keyword evidence="1" id="KW-0472">Membrane</keyword>
<feature type="transmembrane region" description="Helical" evidence="1">
    <location>
        <begin position="94"/>
        <end position="112"/>
    </location>
</feature>
<dbReference type="SUPFAM" id="SSF55073">
    <property type="entry name" value="Nucleotide cyclase"/>
    <property type="match status" value="1"/>
</dbReference>
<comment type="caution">
    <text evidence="3">The sequence shown here is derived from an EMBL/GenBank/DDBJ whole genome shotgun (WGS) entry which is preliminary data.</text>
</comment>
<feature type="transmembrane region" description="Helical" evidence="1">
    <location>
        <begin position="6"/>
        <end position="25"/>
    </location>
</feature>
<dbReference type="AlphaFoldDB" id="A0A147EZX8"/>
<dbReference type="PATRIC" id="fig|2033.6.peg.1560"/>
<feature type="transmembrane region" description="Helical" evidence="1">
    <location>
        <begin position="62"/>
        <end position="82"/>
    </location>
</feature>
<feature type="transmembrane region" description="Helical" evidence="1">
    <location>
        <begin position="151"/>
        <end position="176"/>
    </location>
</feature>